<feature type="transmembrane region" description="Helical" evidence="10">
    <location>
        <begin position="94"/>
        <end position="120"/>
    </location>
</feature>
<name>A0ABQ2ETU6_9ACTN</name>
<evidence type="ECO:0000256" key="1">
    <source>
        <dbReference type="ARBA" id="ARBA00004651"/>
    </source>
</evidence>
<dbReference type="InterPro" id="IPR003691">
    <property type="entry name" value="FluC"/>
</dbReference>
<dbReference type="EMBL" id="BMMV01000025">
    <property type="protein sequence ID" value="GGK20358.1"/>
    <property type="molecule type" value="Genomic_DNA"/>
</dbReference>
<dbReference type="PANTHER" id="PTHR28259:SF1">
    <property type="entry name" value="FLUORIDE EXPORT PROTEIN 1-RELATED"/>
    <property type="match status" value="1"/>
</dbReference>
<evidence type="ECO:0000313" key="12">
    <source>
        <dbReference type="Proteomes" id="UP000660265"/>
    </source>
</evidence>
<comment type="similarity">
    <text evidence="7 10">Belongs to the fluoride channel Fluc/FEX (TC 1.A.43) family.</text>
</comment>
<feature type="binding site" evidence="10">
    <location>
        <position position="75"/>
    </location>
    <ligand>
        <name>Na(+)</name>
        <dbReference type="ChEBI" id="CHEBI:29101"/>
        <note>structural</note>
    </ligand>
</feature>
<keyword evidence="10" id="KW-0479">Metal-binding</keyword>
<feature type="transmembrane region" description="Helical" evidence="10">
    <location>
        <begin position="36"/>
        <end position="55"/>
    </location>
</feature>
<evidence type="ECO:0000256" key="3">
    <source>
        <dbReference type="ARBA" id="ARBA00022692"/>
    </source>
</evidence>
<dbReference type="Pfam" id="PF02537">
    <property type="entry name" value="CRCB"/>
    <property type="match status" value="1"/>
</dbReference>
<keyword evidence="5 10" id="KW-0472">Membrane</keyword>
<proteinExistence type="inferred from homology"/>
<evidence type="ECO:0000313" key="11">
    <source>
        <dbReference type="EMBL" id="GGK20358.1"/>
    </source>
</evidence>
<accession>A0ABQ2ETU6</accession>
<keyword evidence="10" id="KW-0813">Transport</keyword>
<feature type="binding site" evidence="10">
    <location>
        <position position="72"/>
    </location>
    <ligand>
        <name>Na(+)</name>
        <dbReference type="ChEBI" id="CHEBI:29101"/>
        <note>structural</note>
    </ligand>
</feature>
<gene>
    <name evidence="11" type="primary">crcB2</name>
    <name evidence="10" type="synonym">crcB</name>
    <name evidence="10" type="synonym">fluC</name>
    <name evidence="11" type="ORF">GCM10011583_60310</name>
</gene>
<evidence type="ECO:0000256" key="4">
    <source>
        <dbReference type="ARBA" id="ARBA00022989"/>
    </source>
</evidence>
<keyword evidence="4 10" id="KW-1133">Transmembrane helix</keyword>
<evidence type="ECO:0000256" key="7">
    <source>
        <dbReference type="ARBA" id="ARBA00035120"/>
    </source>
</evidence>
<evidence type="ECO:0000256" key="5">
    <source>
        <dbReference type="ARBA" id="ARBA00023136"/>
    </source>
</evidence>
<dbReference type="RefSeq" id="WP_189110746.1">
    <property type="nucleotide sequence ID" value="NZ_BMMV01000025.1"/>
</dbReference>
<comment type="subcellular location">
    <subcellularLocation>
        <location evidence="1 10">Cell membrane</location>
        <topology evidence="1 10">Multi-pass membrane protein</topology>
    </subcellularLocation>
</comment>
<evidence type="ECO:0000256" key="6">
    <source>
        <dbReference type="ARBA" id="ARBA00023303"/>
    </source>
</evidence>
<organism evidence="11 12">
    <name type="scientific">Streptomyces camponoticapitis</name>
    <dbReference type="NCBI Taxonomy" id="1616125"/>
    <lineage>
        <taxon>Bacteria</taxon>
        <taxon>Bacillati</taxon>
        <taxon>Actinomycetota</taxon>
        <taxon>Actinomycetes</taxon>
        <taxon>Kitasatosporales</taxon>
        <taxon>Streptomycetaceae</taxon>
        <taxon>Streptomyces</taxon>
    </lineage>
</organism>
<sequence>MNGLWVALGAALGAPMRYLIDKQVQAAWKTVFPWGTLAVNILASLVLGVVTGLVLAGSPDALFSGLGVGLCGALSTYSTFSYTALRLFEDGFRFYAAVNVAVSIMAALGAASLGLALAAYSTA</sequence>
<comment type="function">
    <text evidence="9 10">Fluoride-specific ion channel. Important for reducing fluoride concentration in the cell, thus reducing its toxicity.</text>
</comment>
<dbReference type="HAMAP" id="MF_00454">
    <property type="entry name" value="FluC"/>
    <property type="match status" value="1"/>
</dbReference>
<evidence type="ECO:0000256" key="10">
    <source>
        <dbReference type="HAMAP-Rule" id="MF_00454"/>
    </source>
</evidence>
<keyword evidence="10" id="KW-0406">Ion transport</keyword>
<keyword evidence="12" id="KW-1185">Reference proteome</keyword>
<keyword evidence="3 10" id="KW-0812">Transmembrane</keyword>
<comment type="activity regulation">
    <text evidence="10">Na(+) is not transported, but it plays an essential structural role and its presence is essential for fluoride channel function.</text>
</comment>
<keyword evidence="10" id="KW-0915">Sodium</keyword>
<keyword evidence="6 10" id="KW-0407">Ion channel</keyword>
<dbReference type="PANTHER" id="PTHR28259">
    <property type="entry name" value="FLUORIDE EXPORT PROTEIN 1-RELATED"/>
    <property type="match status" value="1"/>
</dbReference>
<evidence type="ECO:0000256" key="9">
    <source>
        <dbReference type="ARBA" id="ARBA00049940"/>
    </source>
</evidence>
<protein>
    <recommendedName>
        <fullName evidence="10">Fluoride-specific ion channel FluC</fullName>
    </recommendedName>
</protein>
<feature type="transmembrane region" description="Helical" evidence="10">
    <location>
        <begin position="62"/>
        <end position="82"/>
    </location>
</feature>
<comment type="caution">
    <text evidence="11">The sequence shown here is derived from an EMBL/GenBank/DDBJ whole genome shotgun (WGS) entry which is preliminary data.</text>
</comment>
<evidence type="ECO:0000256" key="8">
    <source>
        <dbReference type="ARBA" id="ARBA00035585"/>
    </source>
</evidence>
<dbReference type="Proteomes" id="UP000660265">
    <property type="component" value="Unassembled WGS sequence"/>
</dbReference>
<evidence type="ECO:0000256" key="2">
    <source>
        <dbReference type="ARBA" id="ARBA00022475"/>
    </source>
</evidence>
<comment type="catalytic activity">
    <reaction evidence="8">
        <text>fluoride(in) = fluoride(out)</text>
        <dbReference type="Rhea" id="RHEA:76159"/>
        <dbReference type="ChEBI" id="CHEBI:17051"/>
    </reaction>
    <physiologicalReaction direction="left-to-right" evidence="8">
        <dbReference type="Rhea" id="RHEA:76160"/>
    </physiologicalReaction>
</comment>
<keyword evidence="2 10" id="KW-1003">Cell membrane</keyword>
<reference evidence="12" key="1">
    <citation type="journal article" date="2019" name="Int. J. Syst. Evol. Microbiol.">
        <title>The Global Catalogue of Microorganisms (GCM) 10K type strain sequencing project: providing services to taxonomists for standard genome sequencing and annotation.</title>
        <authorList>
            <consortium name="The Broad Institute Genomics Platform"/>
            <consortium name="The Broad Institute Genome Sequencing Center for Infectious Disease"/>
            <person name="Wu L."/>
            <person name="Ma J."/>
        </authorList>
    </citation>
    <scope>NUCLEOTIDE SEQUENCE [LARGE SCALE GENOMIC DNA]</scope>
    <source>
        <strain evidence="12">CGMCC 4.7275</strain>
    </source>
</reference>